<sequence>MATSDPVEKVLMDFLDELNDKSLVQFHWYLSKYKKDGTRPIPKSKLEKATLEETVDKLIQVYGEDGAVNTTVDIFRRMNRNDLAIKLTEASSSRAPGSPNTELRAGASVSVCPAASTSCFRQEKKKNFF</sequence>
<dbReference type="SMART" id="SM01289">
    <property type="entry name" value="PYRIN"/>
    <property type="match status" value="1"/>
</dbReference>
<dbReference type="Pfam" id="PF02758">
    <property type="entry name" value="PYRIN"/>
    <property type="match status" value="1"/>
</dbReference>
<evidence type="ECO:0000259" key="1">
    <source>
        <dbReference type="PROSITE" id="PS50824"/>
    </source>
</evidence>
<organism evidence="2 3">
    <name type="scientific">Collichthys lucidus</name>
    <name type="common">Big head croaker</name>
    <name type="synonym">Sciaena lucida</name>
    <dbReference type="NCBI Taxonomy" id="240159"/>
    <lineage>
        <taxon>Eukaryota</taxon>
        <taxon>Metazoa</taxon>
        <taxon>Chordata</taxon>
        <taxon>Craniata</taxon>
        <taxon>Vertebrata</taxon>
        <taxon>Euteleostomi</taxon>
        <taxon>Actinopterygii</taxon>
        <taxon>Neopterygii</taxon>
        <taxon>Teleostei</taxon>
        <taxon>Neoteleostei</taxon>
        <taxon>Acanthomorphata</taxon>
        <taxon>Eupercaria</taxon>
        <taxon>Sciaenidae</taxon>
        <taxon>Collichthys</taxon>
    </lineage>
</organism>
<dbReference type="STRING" id="240159.A0A4U5VMZ4"/>
<gene>
    <name evidence="2" type="ORF">D9C73_023935</name>
</gene>
<dbReference type="InterPro" id="IPR011029">
    <property type="entry name" value="DEATH-like_dom_sf"/>
</dbReference>
<dbReference type="PROSITE" id="PS50824">
    <property type="entry name" value="DAPIN"/>
    <property type="match status" value="1"/>
</dbReference>
<dbReference type="EMBL" id="CM014098">
    <property type="protein sequence ID" value="TKS89806.1"/>
    <property type="molecule type" value="Genomic_DNA"/>
</dbReference>
<reference evidence="2 3" key="1">
    <citation type="submission" date="2019-01" db="EMBL/GenBank/DDBJ databases">
        <title>Genome Assembly of Collichthys lucidus.</title>
        <authorList>
            <person name="Cai M."/>
            <person name="Xiao S."/>
        </authorList>
    </citation>
    <scope>NUCLEOTIDE SEQUENCE [LARGE SCALE GENOMIC DNA]</scope>
    <source>
        <strain evidence="2">JT15FE1705JMU</strain>
        <tissue evidence="2">Muscle</tissue>
    </source>
</reference>
<protein>
    <submittedName>
        <fullName evidence="2">NACHT, LRR and PYD domains-containing protein 4</fullName>
    </submittedName>
</protein>
<dbReference type="SUPFAM" id="SSF47986">
    <property type="entry name" value="DEATH domain"/>
    <property type="match status" value="1"/>
</dbReference>
<feature type="domain" description="Pyrin" evidence="1">
    <location>
        <begin position="1"/>
        <end position="93"/>
    </location>
</feature>
<dbReference type="InterPro" id="IPR004020">
    <property type="entry name" value="DAPIN"/>
</dbReference>
<name>A0A4U5VMZ4_COLLU</name>
<proteinExistence type="predicted"/>
<dbReference type="Proteomes" id="UP000298787">
    <property type="component" value="Chromosome 21"/>
</dbReference>
<accession>A0A4U5VMZ4</accession>
<evidence type="ECO:0000313" key="2">
    <source>
        <dbReference type="EMBL" id="TKS89806.1"/>
    </source>
</evidence>
<dbReference type="CDD" id="cd08321">
    <property type="entry name" value="Pyrin_ASC-like"/>
    <property type="match status" value="1"/>
</dbReference>
<evidence type="ECO:0000313" key="3">
    <source>
        <dbReference type="Proteomes" id="UP000298787"/>
    </source>
</evidence>
<dbReference type="AlphaFoldDB" id="A0A4U5VMZ4"/>
<dbReference type="Gene3D" id="1.10.533.10">
    <property type="entry name" value="Death Domain, Fas"/>
    <property type="match status" value="1"/>
</dbReference>
<keyword evidence="3" id="KW-1185">Reference proteome</keyword>